<name>A0ABT1SG78_9FIRM</name>
<gene>
    <name evidence="2" type="ORF">NE686_20590</name>
</gene>
<dbReference type="EMBL" id="JANGAC010000023">
    <property type="protein sequence ID" value="MCQ4925506.1"/>
    <property type="molecule type" value="Genomic_DNA"/>
</dbReference>
<accession>A0ABT1SG78</accession>
<evidence type="ECO:0000313" key="2">
    <source>
        <dbReference type="EMBL" id="MCQ4925506.1"/>
    </source>
</evidence>
<feature type="transmembrane region" description="Helical" evidence="1">
    <location>
        <begin position="155"/>
        <end position="176"/>
    </location>
</feature>
<feature type="transmembrane region" description="Helical" evidence="1">
    <location>
        <begin position="110"/>
        <end position="134"/>
    </location>
</feature>
<comment type="caution">
    <text evidence="2">The sequence shown here is derived from an EMBL/GenBank/DDBJ whole genome shotgun (WGS) entry which is preliminary data.</text>
</comment>
<keyword evidence="3" id="KW-1185">Reference proteome</keyword>
<keyword evidence="1" id="KW-0472">Membrane</keyword>
<evidence type="ECO:0008006" key="4">
    <source>
        <dbReference type="Google" id="ProtNLM"/>
    </source>
</evidence>
<evidence type="ECO:0000256" key="1">
    <source>
        <dbReference type="SAM" id="Phobius"/>
    </source>
</evidence>
<sequence length="216" mass="24673">MGKDNLKKDIIFISILVVFLLFTITKSYSQFISRHMYWDGFIKFSILATMGELLSERINSKVWKKTQGLIWRIGIWGVFGSLVALMFTIFSEGVIGAQKKGLLVGNNSLFTAFFTSIIMNTTSGPVMMGLQRIGTTYIDLRYKKNRTSFKEVIEIIDWTSFICFEVFTTIPLIWIPANTLTFLMSEKYRILIAALLSMILGLILTLGKMKQKTMKV</sequence>
<feature type="transmembrane region" description="Helical" evidence="1">
    <location>
        <begin position="188"/>
        <end position="207"/>
    </location>
</feature>
<keyword evidence="1" id="KW-0812">Transmembrane</keyword>
<feature type="transmembrane region" description="Helical" evidence="1">
    <location>
        <begin position="12"/>
        <end position="29"/>
    </location>
</feature>
<dbReference type="Proteomes" id="UP001524478">
    <property type="component" value="Unassembled WGS sequence"/>
</dbReference>
<organism evidence="2 3">
    <name type="scientific">Tissierella carlieri</name>
    <dbReference type="NCBI Taxonomy" id="689904"/>
    <lineage>
        <taxon>Bacteria</taxon>
        <taxon>Bacillati</taxon>
        <taxon>Bacillota</taxon>
        <taxon>Tissierellia</taxon>
        <taxon>Tissierellales</taxon>
        <taxon>Tissierellaceae</taxon>
        <taxon>Tissierella</taxon>
    </lineage>
</organism>
<proteinExistence type="predicted"/>
<feature type="transmembrane region" description="Helical" evidence="1">
    <location>
        <begin position="69"/>
        <end position="90"/>
    </location>
</feature>
<reference evidence="2 3" key="1">
    <citation type="submission" date="2022-06" db="EMBL/GenBank/DDBJ databases">
        <title>Isolation of gut microbiota from human fecal samples.</title>
        <authorList>
            <person name="Pamer E.G."/>
            <person name="Barat B."/>
            <person name="Waligurski E."/>
            <person name="Medina S."/>
            <person name="Paddock L."/>
            <person name="Mostad J."/>
        </authorList>
    </citation>
    <scope>NUCLEOTIDE SEQUENCE [LARGE SCALE GENOMIC DNA]</scope>
    <source>
        <strain evidence="2 3">DFI.7.95</strain>
    </source>
</reference>
<keyword evidence="1" id="KW-1133">Transmembrane helix</keyword>
<evidence type="ECO:0000313" key="3">
    <source>
        <dbReference type="Proteomes" id="UP001524478"/>
    </source>
</evidence>
<protein>
    <recommendedName>
        <fullName evidence="4">Mpv17 / PMP22 family protein</fullName>
    </recommendedName>
</protein>
<dbReference type="RefSeq" id="WP_256312955.1">
    <property type="nucleotide sequence ID" value="NZ_CP172320.1"/>
</dbReference>